<comment type="cofactor">
    <cofactor evidence="1 12">
        <name>heme</name>
        <dbReference type="ChEBI" id="CHEBI:30413"/>
    </cofactor>
</comment>
<keyword evidence="14" id="KW-0812">Transmembrane</keyword>
<keyword evidence="16" id="KW-1185">Reference proteome</keyword>
<dbReference type="FunFam" id="1.10.630.10:FF:000182">
    <property type="entry name" value="Cytochrome P450 3A4"/>
    <property type="match status" value="1"/>
</dbReference>
<evidence type="ECO:0000256" key="13">
    <source>
        <dbReference type="RuleBase" id="RU000461"/>
    </source>
</evidence>
<gene>
    <name evidence="15" type="ORF">CEUTPL_LOCUS12292</name>
</gene>
<evidence type="ECO:0000256" key="11">
    <source>
        <dbReference type="ARBA" id="ARBA00023033"/>
    </source>
</evidence>
<feature type="binding site" description="axial binding residue" evidence="12">
    <location>
        <position position="493"/>
    </location>
    <ligand>
        <name>heme</name>
        <dbReference type="ChEBI" id="CHEBI:30413"/>
    </ligand>
    <ligandPart>
        <name>Fe</name>
        <dbReference type="ChEBI" id="CHEBI:18248"/>
    </ligandPart>
</feature>
<protein>
    <recommendedName>
        <fullName evidence="17">Cytochrome P450</fullName>
    </recommendedName>
</protein>
<dbReference type="GO" id="GO:0016705">
    <property type="term" value="F:oxidoreductase activity, acting on paired donors, with incorporation or reduction of molecular oxygen"/>
    <property type="evidence" value="ECO:0007669"/>
    <property type="project" value="InterPro"/>
</dbReference>
<dbReference type="InterPro" id="IPR001128">
    <property type="entry name" value="Cyt_P450"/>
</dbReference>
<dbReference type="OrthoDB" id="1470350at2759"/>
<dbReference type="PRINTS" id="PR00463">
    <property type="entry name" value="EP450I"/>
</dbReference>
<dbReference type="GO" id="GO:0005506">
    <property type="term" value="F:iron ion binding"/>
    <property type="evidence" value="ECO:0007669"/>
    <property type="project" value="InterPro"/>
</dbReference>
<keyword evidence="14" id="KW-1133">Transmembrane helix</keyword>
<dbReference type="PROSITE" id="PS00086">
    <property type="entry name" value="CYTOCHROME_P450"/>
    <property type="match status" value="1"/>
</dbReference>
<evidence type="ECO:0000256" key="4">
    <source>
        <dbReference type="ARBA" id="ARBA00010617"/>
    </source>
</evidence>
<evidence type="ECO:0000256" key="2">
    <source>
        <dbReference type="ARBA" id="ARBA00004174"/>
    </source>
</evidence>
<reference evidence="15" key="1">
    <citation type="submission" date="2022-01" db="EMBL/GenBank/DDBJ databases">
        <authorList>
            <person name="King R."/>
        </authorList>
    </citation>
    <scope>NUCLEOTIDE SEQUENCE</scope>
</reference>
<evidence type="ECO:0000256" key="12">
    <source>
        <dbReference type="PIRSR" id="PIRSR602401-1"/>
    </source>
</evidence>
<evidence type="ECO:0000256" key="6">
    <source>
        <dbReference type="ARBA" id="ARBA00022723"/>
    </source>
</evidence>
<evidence type="ECO:0000313" key="15">
    <source>
        <dbReference type="EMBL" id="CAG9771867.1"/>
    </source>
</evidence>
<dbReference type="PANTHER" id="PTHR24291:SF187">
    <property type="entry name" value="CYTOCHROME P450 4AE1-RELATED"/>
    <property type="match status" value="1"/>
</dbReference>
<dbReference type="GO" id="GO:0004497">
    <property type="term" value="F:monooxygenase activity"/>
    <property type="evidence" value="ECO:0007669"/>
    <property type="project" value="UniProtKB-KW"/>
</dbReference>
<dbReference type="CDD" id="cd20628">
    <property type="entry name" value="CYP4"/>
    <property type="match status" value="1"/>
</dbReference>
<organism evidence="15 16">
    <name type="scientific">Ceutorhynchus assimilis</name>
    <name type="common">cabbage seed weevil</name>
    <dbReference type="NCBI Taxonomy" id="467358"/>
    <lineage>
        <taxon>Eukaryota</taxon>
        <taxon>Metazoa</taxon>
        <taxon>Ecdysozoa</taxon>
        <taxon>Arthropoda</taxon>
        <taxon>Hexapoda</taxon>
        <taxon>Insecta</taxon>
        <taxon>Pterygota</taxon>
        <taxon>Neoptera</taxon>
        <taxon>Endopterygota</taxon>
        <taxon>Coleoptera</taxon>
        <taxon>Polyphaga</taxon>
        <taxon>Cucujiformia</taxon>
        <taxon>Curculionidae</taxon>
        <taxon>Ceutorhynchinae</taxon>
        <taxon>Ceutorhynchus</taxon>
    </lineage>
</organism>
<keyword evidence="8" id="KW-0492">Microsome</keyword>
<dbReference type="PANTHER" id="PTHR24291">
    <property type="entry name" value="CYTOCHROME P450 FAMILY 4"/>
    <property type="match status" value="1"/>
</dbReference>
<proteinExistence type="inferred from homology"/>
<name>A0A9N9QRI3_9CUCU</name>
<dbReference type="InterPro" id="IPR036396">
    <property type="entry name" value="Cyt_P450_sf"/>
</dbReference>
<evidence type="ECO:0000256" key="9">
    <source>
        <dbReference type="ARBA" id="ARBA00023002"/>
    </source>
</evidence>
<keyword evidence="9 13" id="KW-0560">Oxidoreductase</keyword>
<dbReference type="AlphaFoldDB" id="A0A9N9QRI3"/>
<keyword evidence="10 12" id="KW-0408">Iron</keyword>
<accession>A0A9N9QRI3</accession>
<dbReference type="Gene3D" id="1.10.630.10">
    <property type="entry name" value="Cytochrome P450"/>
    <property type="match status" value="1"/>
</dbReference>
<keyword evidence="6 12" id="KW-0479">Metal-binding</keyword>
<dbReference type="Pfam" id="PF00067">
    <property type="entry name" value="p450"/>
    <property type="match status" value="1"/>
</dbReference>
<evidence type="ECO:0000256" key="3">
    <source>
        <dbReference type="ARBA" id="ARBA00004406"/>
    </source>
</evidence>
<evidence type="ECO:0000256" key="7">
    <source>
        <dbReference type="ARBA" id="ARBA00022824"/>
    </source>
</evidence>
<feature type="transmembrane region" description="Helical" evidence="14">
    <location>
        <begin position="60"/>
        <end position="78"/>
    </location>
</feature>
<dbReference type="PRINTS" id="PR00385">
    <property type="entry name" value="P450"/>
</dbReference>
<comment type="similarity">
    <text evidence="4 13">Belongs to the cytochrome P450 family.</text>
</comment>
<dbReference type="InterPro" id="IPR050196">
    <property type="entry name" value="Cytochrome_P450_Monoox"/>
</dbReference>
<comment type="subcellular location">
    <subcellularLocation>
        <location evidence="3">Endoplasmic reticulum membrane</location>
        <topology evidence="3">Peripheral membrane protein</topology>
    </subcellularLocation>
    <subcellularLocation>
        <location evidence="2">Microsome membrane</location>
        <topology evidence="2">Peripheral membrane protein</topology>
    </subcellularLocation>
</comment>
<evidence type="ECO:0000313" key="16">
    <source>
        <dbReference type="Proteomes" id="UP001152799"/>
    </source>
</evidence>
<keyword evidence="14" id="KW-0472">Membrane</keyword>
<dbReference type="GO" id="GO:0005789">
    <property type="term" value="C:endoplasmic reticulum membrane"/>
    <property type="evidence" value="ECO:0007669"/>
    <property type="project" value="UniProtKB-SubCell"/>
</dbReference>
<keyword evidence="7" id="KW-0256">Endoplasmic reticulum</keyword>
<evidence type="ECO:0000256" key="5">
    <source>
        <dbReference type="ARBA" id="ARBA00022617"/>
    </source>
</evidence>
<evidence type="ECO:0000256" key="10">
    <source>
        <dbReference type="ARBA" id="ARBA00023004"/>
    </source>
</evidence>
<keyword evidence="5 12" id="KW-0349">Heme</keyword>
<dbReference type="SUPFAM" id="SSF48264">
    <property type="entry name" value="Cytochrome P450"/>
    <property type="match status" value="1"/>
</dbReference>
<evidence type="ECO:0008006" key="17">
    <source>
        <dbReference type="Google" id="ProtNLM"/>
    </source>
</evidence>
<evidence type="ECO:0000256" key="8">
    <source>
        <dbReference type="ARBA" id="ARBA00022848"/>
    </source>
</evidence>
<dbReference type="EMBL" id="OU892283">
    <property type="protein sequence ID" value="CAG9771867.1"/>
    <property type="molecule type" value="Genomic_DNA"/>
</dbReference>
<evidence type="ECO:0000256" key="14">
    <source>
        <dbReference type="SAM" id="Phobius"/>
    </source>
</evidence>
<dbReference type="Proteomes" id="UP001152799">
    <property type="component" value="Chromosome 7"/>
</dbReference>
<evidence type="ECO:0000256" key="1">
    <source>
        <dbReference type="ARBA" id="ARBA00001971"/>
    </source>
</evidence>
<dbReference type="GO" id="GO:0020037">
    <property type="term" value="F:heme binding"/>
    <property type="evidence" value="ECO:0007669"/>
    <property type="project" value="InterPro"/>
</dbReference>
<keyword evidence="11 13" id="KW-0503">Monooxygenase</keyword>
<dbReference type="InterPro" id="IPR017972">
    <property type="entry name" value="Cyt_P450_CS"/>
</dbReference>
<sequence>MLRQIPNSLKTVPEDFARLHLYLHKKCVHYLTRQYSRLPHTHIKNEKFSRRPSNTSTQGTVLYVLIAVLVVLITRLVIRRIVFERKLRWVKAVPAVPFIGNAWEFADSTKSLSAMQKYALKYNGLYFVELLFRPIIIITDYKLVEWLLLGNTILNKSSDYQFLYNWLQGGLLISDGDDKWKMARKIITPAFHFKILEKFVDQFEESSAVFIDILGREVGKDSVDVHDLVSNLALDVICQTAMGIQLNIQSGSHDEYRKAVSGMCKIVVERAFNPLKTENWSYYFSKDYQNEKQYVKILHEVSDGVIEKRRREIENEANNDIRKGKMAFLDLLLRYRDANGEPLSHDFIRHEVDTFMFAGHDTTAAAISFALYSLANNPEIQEKALNEIREVVDDGTQITYRDLQELKYLELVIKETLRLYPSVPMYSRRTTQDVVYEDGKIIPKGITLLILAYAINRNPEVYENPDQFIPTRFLDGHIKPFAYLPFSAGPRNCIGQKFAMLEMKSILAKVLLNFELLPAIPNVDLILAAETVLISKNGVNIRLKKRLETDL</sequence>
<dbReference type="InterPro" id="IPR002401">
    <property type="entry name" value="Cyt_P450_E_grp-I"/>
</dbReference>